<dbReference type="Proteomes" id="UP001172756">
    <property type="component" value="Unassembled WGS sequence"/>
</dbReference>
<organism evidence="1 2">
    <name type="scientific">Demequina lignilytica</name>
    <dbReference type="NCBI Taxonomy" id="3051663"/>
    <lineage>
        <taxon>Bacteria</taxon>
        <taxon>Bacillati</taxon>
        <taxon>Actinomycetota</taxon>
        <taxon>Actinomycetes</taxon>
        <taxon>Micrococcales</taxon>
        <taxon>Demequinaceae</taxon>
        <taxon>Demequina</taxon>
    </lineage>
</organism>
<proteinExistence type="predicted"/>
<sequence>MLLFYVDESGGTSMSFTTPRHGRTRPQGSSDLFVLAAVGIHDSSRARLALELREAKYRCFGEGAMDRPWNDTELKGTFLAHVVRHRDGERMGRIPAGYSALLARDKVDELLHNLGQIFAKFRPLVFATVVDKLAMVEREDTSTVIGAAYSRLYERVALTLDQVNEGEGGLFVADQQDEHEAYFRSGAMKGDLDELAARRSTKPNFRLLIDKPVWIDSSLSTWDRELIQLPDLVAYATYEWYKIGGPPQGANFLWDKIEPCFAEHWNTTKVQRGGIIVHPDPGRYPPVA</sequence>
<accession>A0AB35MFY9</accession>
<reference evidence="1 2" key="1">
    <citation type="submission" date="2023-06" db="EMBL/GenBank/DDBJ databases">
        <title>SYSU T0a273.</title>
        <authorList>
            <person name="Gao L."/>
            <person name="Fang B.-Z."/>
            <person name="Li W.-J."/>
        </authorList>
    </citation>
    <scope>NUCLEOTIDE SEQUENCE [LARGE SCALE GENOMIC DNA]</scope>
    <source>
        <strain evidence="1 2">SYSU T0a273</strain>
    </source>
</reference>
<evidence type="ECO:0000313" key="1">
    <source>
        <dbReference type="EMBL" id="MDN4482697.1"/>
    </source>
</evidence>
<protein>
    <submittedName>
        <fullName evidence="1">DUF3800 domain-containing protein</fullName>
    </submittedName>
</protein>
<dbReference type="Pfam" id="PF12686">
    <property type="entry name" value="DUF3800"/>
    <property type="match status" value="1"/>
</dbReference>
<dbReference type="EMBL" id="JAUHQB010000002">
    <property type="protein sequence ID" value="MDN4482697.1"/>
    <property type="molecule type" value="Genomic_DNA"/>
</dbReference>
<comment type="caution">
    <text evidence="1">The sequence shown here is derived from an EMBL/GenBank/DDBJ whole genome shotgun (WGS) entry which is preliminary data.</text>
</comment>
<evidence type="ECO:0000313" key="2">
    <source>
        <dbReference type="Proteomes" id="UP001172756"/>
    </source>
</evidence>
<dbReference type="InterPro" id="IPR024524">
    <property type="entry name" value="DUF3800"/>
</dbReference>
<dbReference type="RefSeq" id="WP_301159768.1">
    <property type="nucleotide sequence ID" value="NZ_JAUHQB010000002.1"/>
</dbReference>
<name>A0AB35MFY9_9MICO</name>
<gene>
    <name evidence="1" type="ORF">QQ002_03980</name>
</gene>
<dbReference type="AlphaFoldDB" id="A0AB35MFY9"/>